<dbReference type="EMBL" id="FQ311868">
    <property type="protein sequence ID" value="CBS86317.1"/>
    <property type="molecule type" value="Genomic_DNA"/>
</dbReference>
<keyword evidence="3" id="KW-1185">Reference proteome</keyword>
<dbReference type="STRING" id="862719.AZOLI_0982"/>
<dbReference type="SUPFAM" id="SSF111038">
    <property type="entry name" value="YjbQ-like"/>
    <property type="match status" value="1"/>
</dbReference>
<evidence type="ECO:0008006" key="4">
    <source>
        <dbReference type="Google" id="ProtNLM"/>
    </source>
</evidence>
<dbReference type="AlphaFoldDB" id="G7Z5U6"/>
<reference evidence="3" key="1">
    <citation type="journal article" date="2011" name="PLoS Genet.">
        <title>Azospirillum genomes reveal transition of bacteria from aquatic to terrestrial environments.</title>
        <authorList>
            <person name="Wisniewski-Dye F."/>
            <person name="Borziak K."/>
            <person name="Khalsa-Moyers G."/>
            <person name="Alexandre G."/>
            <person name="Sukharnikov L.O."/>
            <person name="Wuichet K."/>
            <person name="Hurst G.B."/>
            <person name="McDonald W.H."/>
            <person name="Robertson J.S."/>
            <person name="Barbe V."/>
            <person name="Calteau A."/>
            <person name="Rouy Z."/>
            <person name="Mangenot S."/>
            <person name="Prigent-Combaret C."/>
            <person name="Normand P."/>
            <person name="Boyer M."/>
            <person name="Siguier P."/>
            <person name="Dessaux Y."/>
            <person name="Elmerich C."/>
            <person name="Condemine G."/>
            <person name="Krishnen G."/>
            <person name="Kennedy I."/>
            <person name="Paterson A.H."/>
            <person name="Gonzalez V."/>
            <person name="Mavingui P."/>
            <person name="Zhulin I.B."/>
        </authorList>
    </citation>
    <scope>NUCLEOTIDE SEQUENCE [LARGE SCALE GENOMIC DNA]</scope>
    <source>
        <strain evidence="3">4B</strain>
    </source>
</reference>
<dbReference type="PANTHER" id="PTHR30615:SF8">
    <property type="entry name" value="UPF0047 PROTEIN C4A8.02C"/>
    <property type="match status" value="1"/>
</dbReference>
<comment type="similarity">
    <text evidence="1">Belongs to the UPF0047 family.</text>
</comment>
<name>G7Z5U6_AZOL4</name>
<dbReference type="InterPro" id="IPR035917">
    <property type="entry name" value="YjbQ-like_sf"/>
</dbReference>
<dbReference type="Proteomes" id="UP000005667">
    <property type="component" value="Chromosome"/>
</dbReference>
<dbReference type="RefSeq" id="WP_014247343.1">
    <property type="nucleotide sequence ID" value="NC_016622.1"/>
</dbReference>
<evidence type="ECO:0000256" key="1">
    <source>
        <dbReference type="ARBA" id="ARBA00005534"/>
    </source>
</evidence>
<dbReference type="HOGENOM" id="CLU_096980_0_2_5"/>
<dbReference type="PIRSF" id="PIRSF004681">
    <property type="entry name" value="UCP004681"/>
    <property type="match status" value="1"/>
</dbReference>
<dbReference type="Pfam" id="PF01894">
    <property type="entry name" value="YjbQ"/>
    <property type="match status" value="1"/>
</dbReference>
<organism evidence="2 3">
    <name type="scientific">Azospirillum lipoferum (strain 4B)</name>
    <dbReference type="NCBI Taxonomy" id="862719"/>
    <lineage>
        <taxon>Bacteria</taxon>
        <taxon>Pseudomonadati</taxon>
        <taxon>Pseudomonadota</taxon>
        <taxon>Alphaproteobacteria</taxon>
        <taxon>Rhodospirillales</taxon>
        <taxon>Azospirillaceae</taxon>
        <taxon>Azospirillum</taxon>
    </lineage>
</organism>
<dbReference type="PANTHER" id="PTHR30615">
    <property type="entry name" value="UNCHARACTERIZED PROTEIN YJBQ-RELATED"/>
    <property type="match status" value="1"/>
</dbReference>
<dbReference type="InterPro" id="IPR001602">
    <property type="entry name" value="UPF0047_YjbQ-like"/>
</dbReference>
<sequence>MRQAATTLTIATRGTGLVEVTAPVRHWVTEQGMTTGLLTVFCRHTSASLTIQENADPDVQADLLRFFRRLVAEDPSLYDHTTEGPDDMPAHIRSALTGVSLSIPVMEGEPVLGIWQGIYLFEHRSRPHRREIALHLLGD</sequence>
<accession>G7Z5U6</accession>
<evidence type="ECO:0000313" key="2">
    <source>
        <dbReference type="EMBL" id="CBS86317.1"/>
    </source>
</evidence>
<proteinExistence type="inferred from homology"/>
<dbReference type="KEGG" id="ali:AZOLI_0982"/>
<dbReference type="Gene3D" id="2.60.120.460">
    <property type="entry name" value="YjbQ-like"/>
    <property type="match status" value="1"/>
</dbReference>
<gene>
    <name evidence="2" type="ordered locus">AZOLI_0982</name>
</gene>
<dbReference type="OrthoDB" id="9801725at2"/>
<dbReference type="NCBIfam" id="TIGR00149">
    <property type="entry name" value="TIGR00149_YjbQ"/>
    <property type="match status" value="1"/>
</dbReference>
<evidence type="ECO:0000313" key="3">
    <source>
        <dbReference type="Proteomes" id="UP000005667"/>
    </source>
</evidence>
<protein>
    <recommendedName>
        <fullName evidence="4">YjbQ family protein</fullName>
    </recommendedName>
</protein>